<comment type="pathway">
    <text evidence="4">Carbohydrate metabolism; hexose metabolism.</text>
</comment>
<evidence type="ECO:0000256" key="4">
    <source>
        <dbReference type="ARBA" id="ARBA00005028"/>
    </source>
</evidence>
<dbReference type="AlphaFoldDB" id="A0A5E8BRI9"/>
<evidence type="ECO:0000256" key="9">
    <source>
        <dbReference type="ARBA" id="ARBA00038238"/>
    </source>
</evidence>
<evidence type="ECO:0000256" key="2">
    <source>
        <dbReference type="ARBA" id="ARBA00001911"/>
    </source>
</evidence>
<evidence type="ECO:0000256" key="10">
    <source>
        <dbReference type="RuleBase" id="RU366046"/>
    </source>
</evidence>
<accession>A0A5E8BRI9</accession>
<feature type="domain" description="NAD(P)-binding" evidence="12">
    <location>
        <begin position="7"/>
        <end position="345"/>
    </location>
</feature>
<evidence type="ECO:0000256" key="11">
    <source>
        <dbReference type="SAM" id="MobiDB-lite"/>
    </source>
</evidence>
<keyword evidence="14" id="KW-1185">Reference proteome</keyword>
<name>A0A5E8BRI9_9ASCO</name>
<comment type="similarity">
    <text evidence="9">In the C-terminal section; belongs to the aldose epimerase family.</text>
</comment>
<dbReference type="GO" id="GO:0005829">
    <property type="term" value="C:cytosol"/>
    <property type="evidence" value="ECO:0007669"/>
    <property type="project" value="TreeGrafter"/>
</dbReference>
<gene>
    <name evidence="13" type="ORF">SAPINGB_P003696</name>
</gene>
<proteinExistence type="inferred from homology"/>
<sequence length="373" mass="41043">MSKEYVLVTGGAGYIGSHTVVALLEAGRNVVVVDNLSNSSEEALERIKKITKVDDIPFFQVDIRDTAGLEKVFDAYPTITSVLHFAGLKAVGESTQIPLEYYDQNVSGTINLTKVLKSRGIKKFVFSSSATVYGDATRYENMIPIPEECPTSGESPYGRTKLFIEHILRDYTLSIPGTYTALLRYFNPMGAHPSGLMGEDPRGIPNNLLPYLAQVASGRRRELQVFGNDYDSRDGTPIRDYIHVLDLALGHLAALKKLEEVEAEEKAATEAPTKGFCREWNLGTGHGSTVLEVIAAFSKAVGKPLPYRIVGRRAGDVLDLTAKPTRANTELKWKAELSMDQACEDLWNWTSKNPYGYSNEPDSTDETPASIKA</sequence>
<dbReference type="GO" id="GO:0006012">
    <property type="term" value="P:galactose metabolic process"/>
    <property type="evidence" value="ECO:0007669"/>
    <property type="project" value="UniProtKB-UniPathway"/>
</dbReference>
<evidence type="ECO:0000256" key="1">
    <source>
        <dbReference type="ARBA" id="ARBA00000083"/>
    </source>
</evidence>
<evidence type="ECO:0000256" key="7">
    <source>
        <dbReference type="ARBA" id="ARBA00037676"/>
    </source>
</evidence>
<dbReference type="GO" id="GO:0003978">
    <property type="term" value="F:UDP-glucose 4-epimerase activity"/>
    <property type="evidence" value="ECO:0007669"/>
    <property type="project" value="UniProtKB-UniRule"/>
</dbReference>
<reference evidence="13 14" key="1">
    <citation type="submission" date="2019-09" db="EMBL/GenBank/DDBJ databases">
        <authorList>
            <person name="Brejova B."/>
        </authorList>
    </citation>
    <scope>NUCLEOTIDE SEQUENCE [LARGE SCALE GENOMIC DNA]</scope>
</reference>
<comment type="pathway">
    <text evidence="3 10">Carbohydrate metabolism; galactose metabolism.</text>
</comment>
<dbReference type="Gene3D" id="3.40.50.720">
    <property type="entry name" value="NAD(P)-binding Rossmann-like Domain"/>
    <property type="match status" value="1"/>
</dbReference>
<evidence type="ECO:0000313" key="14">
    <source>
        <dbReference type="Proteomes" id="UP000398389"/>
    </source>
</evidence>
<feature type="region of interest" description="Disordered" evidence="11">
    <location>
        <begin position="354"/>
        <end position="373"/>
    </location>
</feature>
<dbReference type="PANTHER" id="PTHR43725">
    <property type="entry name" value="UDP-GLUCOSE 4-EPIMERASE"/>
    <property type="match status" value="1"/>
</dbReference>
<dbReference type="Pfam" id="PF16363">
    <property type="entry name" value="GDP_Man_Dehyd"/>
    <property type="match status" value="1"/>
</dbReference>
<keyword evidence="10" id="KW-0119">Carbohydrate metabolism</keyword>
<dbReference type="InterPro" id="IPR005886">
    <property type="entry name" value="UDP_G4E"/>
</dbReference>
<dbReference type="UniPathway" id="UPA00214"/>
<dbReference type="EC" id="5.1.3.2" evidence="10"/>
<dbReference type="Proteomes" id="UP000398389">
    <property type="component" value="Unassembled WGS sequence"/>
</dbReference>
<keyword evidence="6 10" id="KW-0413">Isomerase</keyword>
<evidence type="ECO:0000256" key="3">
    <source>
        <dbReference type="ARBA" id="ARBA00004947"/>
    </source>
</evidence>
<dbReference type="Gene3D" id="3.90.25.10">
    <property type="entry name" value="UDP-galactose 4-epimerase, domain 1"/>
    <property type="match status" value="1"/>
</dbReference>
<comment type="similarity">
    <text evidence="8">In the N-terminal section; belongs to the NAD(P)-dependent epimerase/dehydratase family.</text>
</comment>
<comment type="similarity">
    <text evidence="10">Belongs to the NAD(P)-dependent epimerase/dehydratase family.</text>
</comment>
<dbReference type="EMBL" id="CABVLU010000003">
    <property type="protein sequence ID" value="VVT53681.1"/>
    <property type="molecule type" value="Genomic_DNA"/>
</dbReference>
<dbReference type="PANTHER" id="PTHR43725:SF47">
    <property type="entry name" value="UDP-GLUCOSE 4-EPIMERASE"/>
    <property type="match status" value="1"/>
</dbReference>
<dbReference type="NCBIfam" id="NF007956">
    <property type="entry name" value="PRK10675.1"/>
    <property type="match status" value="1"/>
</dbReference>
<protein>
    <recommendedName>
        <fullName evidence="10">UDP-glucose 4-epimerase</fullName>
        <ecNumber evidence="10">5.1.3.2</ecNumber>
    </recommendedName>
</protein>
<keyword evidence="5 10" id="KW-0520">NAD</keyword>
<evidence type="ECO:0000256" key="6">
    <source>
        <dbReference type="ARBA" id="ARBA00023235"/>
    </source>
</evidence>
<dbReference type="RefSeq" id="XP_031854303.1">
    <property type="nucleotide sequence ID" value="XM_031998412.1"/>
</dbReference>
<comment type="catalytic activity">
    <reaction evidence="1 10">
        <text>UDP-alpha-D-glucose = UDP-alpha-D-galactose</text>
        <dbReference type="Rhea" id="RHEA:22168"/>
        <dbReference type="ChEBI" id="CHEBI:58885"/>
        <dbReference type="ChEBI" id="CHEBI:66914"/>
        <dbReference type="EC" id="5.1.3.2"/>
    </reaction>
</comment>
<evidence type="ECO:0000313" key="13">
    <source>
        <dbReference type="EMBL" id="VVT53681.1"/>
    </source>
</evidence>
<comment type="subunit">
    <text evidence="10">Homodimer.</text>
</comment>
<dbReference type="CDD" id="cd05247">
    <property type="entry name" value="UDP_G4E_1_SDR_e"/>
    <property type="match status" value="1"/>
</dbReference>
<organism evidence="13 14">
    <name type="scientific">Magnusiomyces paraingens</name>
    <dbReference type="NCBI Taxonomy" id="2606893"/>
    <lineage>
        <taxon>Eukaryota</taxon>
        <taxon>Fungi</taxon>
        <taxon>Dikarya</taxon>
        <taxon>Ascomycota</taxon>
        <taxon>Saccharomycotina</taxon>
        <taxon>Dipodascomycetes</taxon>
        <taxon>Dipodascales</taxon>
        <taxon>Dipodascaceae</taxon>
        <taxon>Magnusiomyces</taxon>
    </lineage>
</organism>
<evidence type="ECO:0000256" key="8">
    <source>
        <dbReference type="ARBA" id="ARBA00037955"/>
    </source>
</evidence>
<dbReference type="InterPro" id="IPR036291">
    <property type="entry name" value="NAD(P)-bd_dom_sf"/>
</dbReference>
<comment type="cofactor">
    <cofactor evidence="2 10">
        <name>NAD(+)</name>
        <dbReference type="ChEBI" id="CHEBI:57540"/>
    </cofactor>
</comment>
<dbReference type="OrthoDB" id="9402762at2759"/>
<dbReference type="SUPFAM" id="SSF51735">
    <property type="entry name" value="NAD(P)-binding Rossmann-fold domains"/>
    <property type="match status" value="1"/>
</dbReference>
<comment type="function">
    <text evidence="7">Mutarotase converts alpha-aldose to the beta-anomer. It is active on D-glucose, L-arabinose, D-xylose, D-galactose, maltose and lactose.</text>
</comment>
<evidence type="ECO:0000256" key="5">
    <source>
        <dbReference type="ARBA" id="ARBA00023027"/>
    </source>
</evidence>
<dbReference type="GeneID" id="43582512"/>
<evidence type="ECO:0000259" key="12">
    <source>
        <dbReference type="Pfam" id="PF16363"/>
    </source>
</evidence>
<dbReference type="NCBIfam" id="TIGR01179">
    <property type="entry name" value="galE"/>
    <property type="match status" value="1"/>
</dbReference>
<dbReference type="InterPro" id="IPR016040">
    <property type="entry name" value="NAD(P)-bd_dom"/>
</dbReference>